<accession>F0WL89</accession>
<evidence type="ECO:0000313" key="1">
    <source>
        <dbReference type="EMBL" id="CCA22051.1"/>
    </source>
</evidence>
<sequence>MKPEMKNGLISSWVLWEYQSILLVNRWVGEALSNASHLQAVEVRTCDEETKIIHQSLVDIHLDIAIEAERRQLANQMAQKGVQPALLNVGDMVLWAKVDVKLHPNILRTGKRNDGVNAVLVRDSVDPNVLEALVDWAFKVGSEEDVTDEMLMTFVNKQCEDGAVDGNAGTILRVFADLEMNFDT</sequence>
<name>F0WL89_9STRA</name>
<gene>
    <name evidence="1" type="primary">AlNc14C142G7278</name>
    <name evidence="1" type="ORF">ALNC14_081940</name>
</gene>
<reference evidence="1" key="2">
    <citation type="submission" date="2011-02" db="EMBL/GenBank/DDBJ databases">
        <authorList>
            <person name="MacLean D."/>
        </authorList>
    </citation>
    <scope>NUCLEOTIDE SEQUENCE</scope>
</reference>
<proteinExistence type="predicted"/>
<protein>
    <submittedName>
        <fullName evidence="1">AlNc14C142G7278 protein</fullName>
    </submittedName>
</protein>
<reference evidence="1" key="1">
    <citation type="journal article" date="2011" name="PLoS Biol.">
        <title>Gene gain and loss during evolution of obligate parasitism in the white rust pathogen of Arabidopsis thaliana.</title>
        <authorList>
            <person name="Kemen E."/>
            <person name="Gardiner A."/>
            <person name="Schultz-Larsen T."/>
            <person name="Kemen A.C."/>
            <person name="Balmuth A.L."/>
            <person name="Robert-Seilaniantz A."/>
            <person name="Bailey K."/>
            <person name="Holub E."/>
            <person name="Studholme D.J."/>
            <person name="Maclean D."/>
            <person name="Jones J.D."/>
        </authorList>
    </citation>
    <scope>NUCLEOTIDE SEQUENCE</scope>
</reference>
<organism evidence="1">
    <name type="scientific">Albugo laibachii Nc14</name>
    <dbReference type="NCBI Taxonomy" id="890382"/>
    <lineage>
        <taxon>Eukaryota</taxon>
        <taxon>Sar</taxon>
        <taxon>Stramenopiles</taxon>
        <taxon>Oomycota</taxon>
        <taxon>Peronosporomycetes</taxon>
        <taxon>Albuginales</taxon>
        <taxon>Albuginaceae</taxon>
        <taxon>Albugo</taxon>
    </lineage>
</organism>
<dbReference type="HOGENOM" id="CLU_1470744_0_0_1"/>
<dbReference type="AlphaFoldDB" id="F0WL89"/>
<dbReference type="EMBL" id="FR824187">
    <property type="protein sequence ID" value="CCA22051.1"/>
    <property type="molecule type" value="Genomic_DNA"/>
</dbReference>